<sequence length="253" mass="26662">MTIDNYERFSGDADMKQQRSLFASRRSLMKWGALGFGGLMIAALPKAVSAQSGGSTLTFAADDEGILNFALLLEELEAAFYAAVVDSGQISDSTELDYMQVLGAQEAAHVTFLRSVLGDQVLFETTDLSFNSSGLNALLSDRSTILNTAVALEDVGVHAYNGAGPSLTNPTYLLAAGSIVSVEARHAGGVRALLGKPTTEPDSDRLVSDDDLVASLNPFKGPAYDELYSPRQIVDIVGSLGILNNPINGALVA</sequence>
<dbReference type="RefSeq" id="WP_242021374.1">
    <property type="nucleotide sequence ID" value="NZ_JAMPKX010000001.1"/>
</dbReference>
<dbReference type="PROSITE" id="PS51318">
    <property type="entry name" value="TAT"/>
    <property type="match status" value="1"/>
</dbReference>
<proteinExistence type="predicted"/>
<reference evidence="1 2" key="1">
    <citation type="submission" date="2022-04" db="EMBL/GenBank/DDBJ databases">
        <title>Positive selection, recombination, and allopatry shape intraspecific diversity of widespread and dominant cyanobacteria.</title>
        <authorList>
            <person name="Wei J."/>
            <person name="Shu W."/>
            <person name="Hu C."/>
        </authorList>
    </citation>
    <scope>NUCLEOTIDE SEQUENCE [LARGE SCALE GENOMIC DNA]</scope>
    <source>
        <strain evidence="1 2">DQ-A4</strain>
    </source>
</reference>
<dbReference type="InterPro" id="IPR009078">
    <property type="entry name" value="Ferritin-like_SF"/>
</dbReference>
<keyword evidence="2" id="KW-1185">Reference proteome</keyword>
<dbReference type="Proteomes" id="UP001482513">
    <property type="component" value="Unassembled WGS sequence"/>
</dbReference>
<dbReference type="EMBL" id="JAMPKX010000001">
    <property type="protein sequence ID" value="MEP0945576.1"/>
    <property type="molecule type" value="Genomic_DNA"/>
</dbReference>
<organism evidence="1 2">
    <name type="scientific">Leptolyngbya subtilissima DQ-A4</name>
    <dbReference type="NCBI Taxonomy" id="2933933"/>
    <lineage>
        <taxon>Bacteria</taxon>
        <taxon>Bacillati</taxon>
        <taxon>Cyanobacteriota</taxon>
        <taxon>Cyanophyceae</taxon>
        <taxon>Leptolyngbyales</taxon>
        <taxon>Leptolyngbyaceae</taxon>
        <taxon>Leptolyngbya group</taxon>
        <taxon>Leptolyngbya</taxon>
    </lineage>
</organism>
<gene>
    <name evidence="1" type="ORF">NC992_01700</name>
</gene>
<evidence type="ECO:0000313" key="2">
    <source>
        <dbReference type="Proteomes" id="UP001482513"/>
    </source>
</evidence>
<dbReference type="SUPFAM" id="SSF47240">
    <property type="entry name" value="Ferritin-like"/>
    <property type="match status" value="1"/>
</dbReference>
<accession>A0ABV0JYI5</accession>
<name>A0ABV0JYI5_9CYAN</name>
<protein>
    <submittedName>
        <fullName evidence="1">Ferritin-like domain-containing protein</fullName>
    </submittedName>
</protein>
<dbReference type="InterPro" id="IPR006311">
    <property type="entry name" value="TAT_signal"/>
</dbReference>
<dbReference type="Pfam" id="PF13668">
    <property type="entry name" value="Ferritin_2"/>
    <property type="match status" value="1"/>
</dbReference>
<evidence type="ECO:0000313" key="1">
    <source>
        <dbReference type="EMBL" id="MEP0945576.1"/>
    </source>
</evidence>
<comment type="caution">
    <text evidence="1">The sequence shown here is derived from an EMBL/GenBank/DDBJ whole genome shotgun (WGS) entry which is preliminary data.</text>
</comment>